<organism evidence="7 8">
    <name type="scientific">Streptomyces roseolus</name>
    <dbReference type="NCBI Taxonomy" id="67358"/>
    <lineage>
        <taxon>Bacteria</taxon>
        <taxon>Bacillati</taxon>
        <taxon>Actinomycetota</taxon>
        <taxon>Actinomycetes</taxon>
        <taxon>Kitasatosporales</taxon>
        <taxon>Streptomycetaceae</taxon>
        <taxon>Streptomyces</taxon>
    </lineage>
</organism>
<comment type="similarity">
    <text evidence="2 4">Belongs to the Nudix hydrolase family.</text>
</comment>
<evidence type="ECO:0000256" key="2">
    <source>
        <dbReference type="ARBA" id="ARBA00005582"/>
    </source>
</evidence>
<evidence type="ECO:0000313" key="8">
    <source>
        <dbReference type="Proteomes" id="UP001278571"/>
    </source>
</evidence>
<dbReference type="PANTHER" id="PTHR43046">
    <property type="entry name" value="GDP-MANNOSE MANNOSYL HYDROLASE"/>
    <property type="match status" value="1"/>
</dbReference>
<dbReference type="EMBL" id="JAWJZF010000434">
    <property type="protein sequence ID" value="MDX2295051.1"/>
    <property type="molecule type" value="Genomic_DNA"/>
</dbReference>
<evidence type="ECO:0000256" key="3">
    <source>
        <dbReference type="ARBA" id="ARBA00022801"/>
    </source>
</evidence>
<accession>A0ABU4KBF9</accession>
<feature type="domain" description="Nudix hydrolase" evidence="6">
    <location>
        <begin position="27"/>
        <end position="155"/>
    </location>
</feature>
<evidence type="ECO:0000256" key="5">
    <source>
        <dbReference type="SAM" id="MobiDB-lite"/>
    </source>
</evidence>
<evidence type="ECO:0000256" key="1">
    <source>
        <dbReference type="ARBA" id="ARBA00001946"/>
    </source>
</evidence>
<dbReference type="PRINTS" id="PR00502">
    <property type="entry name" value="NUDIXFAMILY"/>
</dbReference>
<name>A0ABU4KBF9_9ACTN</name>
<dbReference type="PANTHER" id="PTHR43046:SF14">
    <property type="entry name" value="MUTT_NUDIX FAMILY PROTEIN"/>
    <property type="match status" value="1"/>
</dbReference>
<dbReference type="InterPro" id="IPR015797">
    <property type="entry name" value="NUDIX_hydrolase-like_dom_sf"/>
</dbReference>
<evidence type="ECO:0000313" key="7">
    <source>
        <dbReference type="EMBL" id="MDX2295051.1"/>
    </source>
</evidence>
<dbReference type="PROSITE" id="PS00893">
    <property type="entry name" value="NUDIX_BOX"/>
    <property type="match status" value="1"/>
</dbReference>
<reference evidence="7 8" key="1">
    <citation type="submission" date="2023-10" db="EMBL/GenBank/DDBJ databases">
        <authorList>
            <person name="Wang X.X."/>
        </authorList>
    </citation>
    <scope>NUCLEOTIDE SEQUENCE [LARGE SCALE GENOMIC DNA]</scope>
    <source>
        <strain evidence="7 8">NBRC 12816</strain>
    </source>
</reference>
<dbReference type="InterPro" id="IPR020476">
    <property type="entry name" value="Nudix_hydrolase"/>
</dbReference>
<gene>
    <name evidence="7" type="ORF">R2363_23075</name>
</gene>
<feature type="region of interest" description="Disordered" evidence="5">
    <location>
        <begin position="1"/>
        <end position="24"/>
    </location>
</feature>
<dbReference type="PROSITE" id="PS51462">
    <property type="entry name" value="NUDIX"/>
    <property type="match status" value="1"/>
</dbReference>
<dbReference type="SUPFAM" id="SSF55811">
    <property type="entry name" value="Nudix"/>
    <property type="match status" value="1"/>
</dbReference>
<keyword evidence="8" id="KW-1185">Reference proteome</keyword>
<dbReference type="Gene3D" id="3.90.79.10">
    <property type="entry name" value="Nucleoside Triphosphate Pyrophosphohydrolase"/>
    <property type="match status" value="1"/>
</dbReference>
<evidence type="ECO:0000259" key="6">
    <source>
        <dbReference type="PROSITE" id="PS51462"/>
    </source>
</evidence>
<dbReference type="Proteomes" id="UP001278571">
    <property type="component" value="Unassembled WGS sequence"/>
</dbReference>
<sequence length="173" mass="18313">MSSDRYASDTAVDPAAASRNTRPPTATAALGAGIVVLDDRGRVLLGLDRSGVWELPGGGIEPGESIEEAAARELAEETTLVTGAAEVEVLGLLLDTVTSPELTRMTAATVVRTFTGTPAVAEPEKIRRWEWTSPDALPEALFLPSAQVLAVWRPDLALPPAPFHRYTLGRPSS</sequence>
<dbReference type="InterPro" id="IPR020084">
    <property type="entry name" value="NUDIX_hydrolase_CS"/>
</dbReference>
<dbReference type="Pfam" id="PF00293">
    <property type="entry name" value="NUDIX"/>
    <property type="match status" value="1"/>
</dbReference>
<proteinExistence type="inferred from homology"/>
<dbReference type="RefSeq" id="WP_319011304.1">
    <property type="nucleotide sequence ID" value="NZ_JAWJZF010000434.1"/>
</dbReference>
<dbReference type="InterPro" id="IPR000086">
    <property type="entry name" value="NUDIX_hydrolase_dom"/>
</dbReference>
<protein>
    <submittedName>
        <fullName evidence="7">NUDIX domain-containing protein</fullName>
    </submittedName>
</protein>
<comment type="caution">
    <text evidence="7">The sequence shown here is derived from an EMBL/GenBank/DDBJ whole genome shotgun (WGS) entry which is preliminary data.</text>
</comment>
<comment type="cofactor">
    <cofactor evidence="1">
        <name>Mg(2+)</name>
        <dbReference type="ChEBI" id="CHEBI:18420"/>
    </cofactor>
</comment>
<evidence type="ECO:0000256" key="4">
    <source>
        <dbReference type="RuleBase" id="RU003476"/>
    </source>
</evidence>
<keyword evidence="3 4" id="KW-0378">Hydrolase</keyword>